<feature type="domain" description="FecR protein" evidence="1">
    <location>
        <begin position="64"/>
        <end position="161"/>
    </location>
</feature>
<reference evidence="2" key="1">
    <citation type="submission" date="2018-05" db="EMBL/GenBank/DDBJ databases">
        <authorList>
            <person name="Lanie J.A."/>
            <person name="Ng W.-L."/>
            <person name="Kazmierczak K.M."/>
            <person name="Andrzejewski T.M."/>
            <person name="Davidsen T.M."/>
            <person name="Wayne K.J."/>
            <person name="Tettelin H."/>
            <person name="Glass J.I."/>
            <person name="Rusch D."/>
            <person name="Podicherti R."/>
            <person name="Tsui H.-C.T."/>
            <person name="Winkler M.E."/>
        </authorList>
    </citation>
    <scope>NUCLEOTIDE SEQUENCE</scope>
</reference>
<name>A0A382HPD1_9ZZZZ</name>
<dbReference type="Gene3D" id="2.60.120.1440">
    <property type="match status" value="1"/>
</dbReference>
<organism evidence="2">
    <name type="scientific">marine metagenome</name>
    <dbReference type="NCBI Taxonomy" id="408172"/>
    <lineage>
        <taxon>unclassified sequences</taxon>
        <taxon>metagenomes</taxon>
        <taxon>ecological metagenomes</taxon>
    </lineage>
</organism>
<proteinExistence type="predicted"/>
<evidence type="ECO:0000259" key="1">
    <source>
        <dbReference type="Pfam" id="PF04773"/>
    </source>
</evidence>
<dbReference type="AlphaFoldDB" id="A0A382HPD1"/>
<dbReference type="EMBL" id="UINC01062517">
    <property type="protein sequence ID" value="SVB89224.1"/>
    <property type="molecule type" value="Genomic_DNA"/>
</dbReference>
<evidence type="ECO:0000313" key="2">
    <source>
        <dbReference type="EMBL" id="SVB89224.1"/>
    </source>
</evidence>
<accession>A0A382HPD1</accession>
<protein>
    <recommendedName>
        <fullName evidence="1">FecR protein domain-containing protein</fullName>
    </recommendedName>
</protein>
<gene>
    <name evidence="2" type="ORF">METZ01_LOCUS242078</name>
</gene>
<dbReference type="PANTHER" id="PTHR38731">
    <property type="entry name" value="LIPL45-RELATED LIPOPROTEIN-RELATED"/>
    <property type="match status" value="1"/>
</dbReference>
<sequence length="306" mass="34595">MVNHRWLIVPLILFILSFSLSEPCEAKSLPDFAVLSQIQGKIKAGPAKKMVEGTNGLLLRHRHRVKTEKDGKATVFIKDGSEIRLFADTELIVGAKKSRNSRWMRYRLVLLSGSFWGHFVREKNPVEISGGSMRLQVSDASIRFSKKKTGTDISVLNGTVRVFNKSSFVKLHGGQRLYQIQKNDFMPQKVSIIPNQLKLSLEPSEPVFQGDKTIELNLNLQVVRYGSDRAVERPGPVHLWANYYNLEIPDSIRLNTDGNAKAKIKVAPPNSEDRTFEGSVTFHAIMDQKGFDDVRDGTFKVKFRNL</sequence>
<dbReference type="Pfam" id="PF04773">
    <property type="entry name" value="FecR"/>
    <property type="match status" value="1"/>
</dbReference>
<dbReference type="InterPro" id="IPR006860">
    <property type="entry name" value="FecR"/>
</dbReference>
<dbReference type="PANTHER" id="PTHR38731:SF1">
    <property type="entry name" value="FECR PROTEIN DOMAIN-CONTAINING PROTEIN"/>
    <property type="match status" value="1"/>
</dbReference>